<dbReference type="HAMAP" id="MF_00105">
    <property type="entry name" value="GreA_GreB"/>
    <property type="match status" value="1"/>
</dbReference>
<comment type="similarity">
    <text evidence="1 8 9">Belongs to the GreA/GreB family.</text>
</comment>
<dbReference type="SUPFAM" id="SSF54534">
    <property type="entry name" value="FKBP-like"/>
    <property type="match status" value="1"/>
</dbReference>
<dbReference type="PROSITE" id="PS00829">
    <property type="entry name" value="GREAB_1"/>
    <property type="match status" value="1"/>
</dbReference>
<comment type="function">
    <text evidence="6 8 9">Necessary for efficient RNA polymerase transcription elongation past template-encoded arresting sites. The arresting sites in DNA have the property of trapping a certain fraction of elongating RNA polymerases that pass through, resulting in locked ternary complexes. Cleavage of the nascent transcript by cleavage factors such as GreA or GreB allows the resumption of elongation from the new 3'terminus. GreA releases sequences of 2 to 3 nucleotides.</text>
</comment>
<dbReference type="PANTHER" id="PTHR30437">
    <property type="entry name" value="TRANSCRIPTION ELONGATION FACTOR GREA"/>
    <property type="match status" value="1"/>
</dbReference>
<keyword evidence="3 8" id="KW-0805">Transcription regulation</keyword>
<dbReference type="SUPFAM" id="SSF46557">
    <property type="entry name" value="GreA transcript cleavage protein, N-terminal domain"/>
    <property type="match status" value="1"/>
</dbReference>
<organism evidence="12">
    <name type="scientific">Lactiplantibacillus pentosus IG1</name>
    <dbReference type="NCBI Taxonomy" id="1042160"/>
    <lineage>
        <taxon>Bacteria</taxon>
        <taxon>Bacillati</taxon>
        <taxon>Bacillota</taxon>
        <taxon>Bacilli</taxon>
        <taxon>Lactobacillales</taxon>
        <taxon>Lactobacillaceae</taxon>
        <taxon>Lactiplantibacillus</taxon>
    </lineage>
</organism>
<dbReference type="InterPro" id="IPR036953">
    <property type="entry name" value="GreA/GreB_C_sf"/>
</dbReference>
<feature type="domain" description="Transcription elongation factor GreA/GreB C-terminal" evidence="10">
    <location>
        <begin position="111"/>
        <end position="185"/>
    </location>
</feature>
<dbReference type="AlphaFoldDB" id="G0M3Y9"/>
<keyword evidence="5 8" id="KW-0804">Transcription</keyword>
<evidence type="ECO:0000256" key="7">
    <source>
        <dbReference type="ARBA" id="ARBA00030776"/>
    </source>
</evidence>
<dbReference type="Pfam" id="PF03449">
    <property type="entry name" value="GreA_GreB_N"/>
    <property type="match status" value="1"/>
</dbReference>
<evidence type="ECO:0000259" key="11">
    <source>
        <dbReference type="Pfam" id="PF03449"/>
    </source>
</evidence>
<dbReference type="Pfam" id="PF01272">
    <property type="entry name" value="GreA_GreB"/>
    <property type="match status" value="1"/>
</dbReference>
<proteinExistence type="inferred from homology"/>
<dbReference type="NCBIfam" id="NF001263">
    <property type="entry name" value="PRK00226.1-4"/>
    <property type="match status" value="1"/>
</dbReference>
<evidence type="ECO:0000256" key="9">
    <source>
        <dbReference type="RuleBase" id="RU000556"/>
    </source>
</evidence>
<dbReference type="PANTHER" id="PTHR30437:SF4">
    <property type="entry name" value="TRANSCRIPTION ELONGATION FACTOR GREA"/>
    <property type="match status" value="1"/>
</dbReference>
<evidence type="ECO:0000256" key="6">
    <source>
        <dbReference type="ARBA" id="ARBA00024916"/>
    </source>
</evidence>
<dbReference type="InterPro" id="IPR001437">
    <property type="entry name" value="Tscrpt_elong_fac_GreA/B_C"/>
</dbReference>
<dbReference type="InterPro" id="IPR036805">
    <property type="entry name" value="Tscrpt_elong_fac_GreA/B_N_sf"/>
</dbReference>
<dbReference type="GO" id="GO:0070063">
    <property type="term" value="F:RNA polymerase binding"/>
    <property type="evidence" value="ECO:0007669"/>
    <property type="project" value="InterPro"/>
</dbReference>
<evidence type="ECO:0000256" key="5">
    <source>
        <dbReference type="ARBA" id="ARBA00023163"/>
    </source>
</evidence>
<dbReference type="FunFam" id="3.10.50.30:FF:000001">
    <property type="entry name" value="Transcription elongation factor GreA"/>
    <property type="match status" value="1"/>
</dbReference>
<dbReference type="GO" id="GO:0003746">
    <property type="term" value="F:translation elongation factor activity"/>
    <property type="evidence" value="ECO:0007669"/>
    <property type="project" value="UniProtKB-KW"/>
</dbReference>
<dbReference type="InterPro" id="IPR006359">
    <property type="entry name" value="Tscrpt_elong_fac_GreA"/>
</dbReference>
<dbReference type="EMBL" id="FR874854">
    <property type="protein sequence ID" value="CCC16870.1"/>
    <property type="molecule type" value="Genomic_DNA"/>
</dbReference>
<evidence type="ECO:0000256" key="8">
    <source>
        <dbReference type="HAMAP-Rule" id="MF_00105"/>
    </source>
</evidence>
<evidence type="ECO:0000259" key="10">
    <source>
        <dbReference type="Pfam" id="PF01272"/>
    </source>
</evidence>
<evidence type="ECO:0000256" key="3">
    <source>
        <dbReference type="ARBA" id="ARBA00023015"/>
    </source>
</evidence>
<dbReference type="GO" id="GO:0003677">
    <property type="term" value="F:DNA binding"/>
    <property type="evidence" value="ECO:0007669"/>
    <property type="project" value="UniProtKB-UniRule"/>
</dbReference>
<feature type="domain" description="Transcription elongation factor GreA/GreB N-terminal" evidence="11">
    <location>
        <begin position="38"/>
        <end position="106"/>
    </location>
</feature>
<gene>
    <name evidence="8" type="primary">greA</name>
    <name evidence="12" type="ORF">LPENT_01566</name>
</gene>
<dbReference type="NCBIfam" id="TIGR01462">
    <property type="entry name" value="greA"/>
    <property type="match status" value="1"/>
</dbReference>
<sequence length="187" mass="20755">MMNSSDCLAGTNSVTFAVNYSQKFNGYEVLAMEPTFNKMTAAGYHAIEQEIEDLKQQRPERIKILAAAAALGDRSENAEYSSAKRDLGRLESRLRFLNKQLQYAQIVQPADNDQLDIGKFVTIEFLDDHDQITYQLVGKQEANLEQQKISFTSPIGQALANHTVGDVVTVNAPNGAYQVKVIAVKRA</sequence>
<dbReference type="GO" id="GO:0032784">
    <property type="term" value="P:regulation of DNA-templated transcription elongation"/>
    <property type="evidence" value="ECO:0007669"/>
    <property type="project" value="UniProtKB-UniRule"/>
</dbReference>
<dbReference type="InterPro" id="IPR018151">
    <property type="entry name" value="TF_GreA/GreB_CS"/>
</dbReference>
<dbReference type="Gene3D" id="3.10.50.30">
    <property type="entry name" value="Transcription elongation factor, GreA/GreB, C-terminal domain"/>
    <property type="match status" value="1"/>
</dbReference>
<dbReference type="InterPro" id="IPR022691">
    <property type="entry name" value="Tscrpt_elong_fac_GreA/B_N"/>
</dbReference>
<evidence type="ECO:0000256" key="1">
    <source>
        <dbReference type="ARBA" id="ARBA00008213"/>
    </source>
</evidence>
<protein>
    <recommendedName>
        <fullName evidence="2 8">Transcription elongation factor GreA</fullName>
    </recommendedName>
    <alternativeName>
        <fullName evidence="7 8">Transcript cleavage factor GreA</fullName>
    </alternativeName>
</protein>
<dbReference type="PIRSF" id="PIRSF006092">
    <property type="entry name" value="GreA_GreB"/>
    <property type="match status" value="1"/>
</dbReference>
<reference evidence="12" key="1">
    <citation type="journal article" date="2011" name="J. Bacteriol.">
        <title>Genome Sequence of Lactobacillus pentosus IG1, a Strain Isolated from Spanish-Style Green Olive Fermentations.</title>
        <authorList>
            <person name="Maldonado-Barragan A."/>
            <person name="Caballero-Guerrero B."/>
            <person name="Lucena-Padros H."/>
            <person name="Ruiz-Barba J.L."/>
        </authorList>
    </citation>
    <scope>NUCLEOTIDE SEQUENCE</scope>
    <source>
        <strain evidence="12">IG1</strain>
    </source>
</reference>
<dbReference type="FunFam" id="1.10.287.180:FF:000001">
    <property type="entry name" value="Transcription elongation factor GreA"/>
    <property type="match status" value="1"/>
</dbReference>
<dbReference type="Gene3D" id="1.10.287.180">
    <property type="entry name" value="Transcription elongation factor, GreA/GreB, N-terminal domain"/>
    <property type="match status" value="1"/>
</dbReference>
<evidence type="ECO:0000256" key="4">
    <source>
        <dbReference type="ARBA" id="ARBA00023125"/>
    </source>
</evidence>
<name>G0M3Y9_LACPE</name>
<dbReference type="GO" id="GO:0006354">
    <property type="term" value="P:DNA-templated transcription elongation"/>
    <property type="evidence" value="ECO:0007669"/>
    <property type="project" value="TreeGrafter"/>
</dbReference>
<keyword evidence="12" id="KW-0648">Protein biosynthesis</keyword>
<dbReference type="InterPro" id="IPR023459">
    <property type="entry name" value="Tscrpt_elong_fac_GreA/B_fam"/>
</dbReference>
<evidence type="ECO:0000313" key="12">
    <source>
        <dbReference type="EMBL" id="CCC16870.1"/>
    </source>
</evidence>
<dbReference type="InterPro" id="IPR028624">
    <property type="entry name" value="Tscrpt_elong_fac_GreA/B"/>
</dbReference>
<evidence type="ECO:0000256" key="2">
    <source>
        <dbReference type="ARBA" id="ARBA00013729"/>
    </source>
</evidence>
<keyword evidence="4 8" id="KW-0238">DNA-binding</keyword>
<accession>G0M3Y9</accession>
<keyword evidence="12" id="KW-0251">Elongation factor</keyword>